<comment type="similarity">
    <text evidence="2 4">Belongs to the bacterial solute-binding protein 3 family.</text>
</comment>
<name>A0A6L3YAF9_9HYPH</name>
<comment type="subcellular location">
    <subcellularLocation>
        <location evidence="1">Cell envelope</location>
    </subcellularLocation>
</comment>
<dbReference type="NCBIfam" id="NF008426">
    <property type="entry name" value="PRK11260.1"/>
    <property type="match status" value="1"/>
</dbReference>
<dbReference type="SUPFAM" id="SSF53850">
    <property type="entry name" value="Periplasmic binding protein-like II"/>
    <property type="match status" value="1"/>
</dbReference>
<dbReference type="InterPro" id="IPR018313">
    <property type="entry name" value="SBP_3_CS"/>
</dbReference>
<dbReference type="RefSeq" id="WP_137935353.1">
    <property type="nucleotide sequence ID" value="NZ_WBVX01000028.1"/>
</dbReference>
<organism evidence="8 9">
    <name type="scientific">Brucella tritici</name>
    <dbReference type="NCBI Taxonomy" id="94626"/>
    <lineage>
        <taxon>Bacteria</taxon>
        <taxon>Pseudomonadati</taxon>
        <taxon>Pseudomonadota</taxon>
        <taxon>Alphaproteobacteria</taxon>
        <taxon>Hyphomicrobiales</taxon>
        <taxon>Brucellaceae</taxon>
        <taxon>Brucella/Ochrobactrum group</taxon>
        <taxon>Brucella</taxon>
    </lineage>
</organism>
<evidence type="ECO:0000259" key="7">
    <source>
        <dbReference type="SMART" id="SM00079"/>
    </source>
</evidence>
<evidence type="ECO:0000256" key="2">
    <source>
        <dbReference type="ARBA" id="ARBA00010333"/>
    </source>
</evidence>
<dbReference type="GO" id="GO:0016020">
    <property type="term" value="C:membrane"/>
    <property type="evidence" value="ECO:0007669"/>
    <property type="project" value="InterPro"/>
</dbReference>
<feature type="domain" description="Solute-binding protein family 3/N-terminal" evidence="6">
    <location>
        <begin position="42"/>
        <end position="262"/>
    </location>
</feature>
<evidence type="ECO:0000313" key="9">
    <source>
        <dbReference type="Proteomes" id="UP000481643"/>
    </source>
</evidence>
<reference evidence="8 9" key="1">
    <citation type="submission" date="2019-09" db="EMBL/GenBank/DDBJ databases">
        <title>Taxonomic organization of the family Brucellaceae based on a phylogenomic approach.</title>
        <authorList>
            <person name="Leclercq S."/>
            <person name="Cloeckaert A."/>
            <person name="Zygmunt M.S."/>
        </authorList>
    </citation>
    <scope>NUCLEOTIDE SEQUENCE [LARGE SCALE GENOMIC DNA]</scope>
    <source>
        <strain evidence="8 9">WS1830</strain>
    </source>
</reference>
<feature type="signal peptide" evidence="5">
    <location>
        <begin position="1"/>
        <end position="28"/>
    </location>
</feature>
<dbReference type="Gene3D" id="3.40.190.10">
    <property type="entry name" value="Periplasmic binding protein-like II"/>
    <property type="match status" value="2"/>
</dbReference>
<dbReference type="PANTHER" id="PTHR35936:SF35">
    <property type="entry name" value="L-CYSTINE-BINDING PROTEIN TCYJ"/>
    <property type="match status" value="1"/>
</dbReference>
<dbReference type="EMBL" id="WBVX01000028">
    <property type="protein sequence ID" value="KAB2680294.1"/>
    <property type="molecule type" value="Genomic_DNA"/>
</dbReference>
<feature type="chain" id="PRO_5027067218" evidence="5">
    <location>
        <begin position="29"/>
        <end position="265"/>
    </location>
</feature>
<evidence type="ECO:0000256" key="5">
    <source>
        <dbReference type="SAM" id="SignalP"/>
    </source>
</evidence>
<dbReference type="GO" id="GO:0030313">
    <property type="term" value="C:cell envelope"/>
    <property type="evidence" value="ECO:0007669"/>
    <property type="project" value="UniProtKB-SubCell"/>
</dbReference>
<dbReference type="InterPro" id="IPR001320">
    <property type="entry name" value="Iontro_rcpt_C"/>
</dbReference>
<evidence type="ECO:0000256" key="4">
    <source>
        <dbReference type="RuleBase" id="RU003744"/>
    </source>
</evidence>
<evidence type="ECO:0000313" key="8">
    <source>
        <dbReference type="EMBL" id="KAB2680294.1"/>
    </source>
</evidence>
<gene>
    <name evidence="8" type="primary">tcyJ</name>
    <name evidence="8" type="ORF">F9L08_21590</name>
</gene>
<evidence type="ECO:0000256" key="1">
    <source>
        <dbReference type="ARBA" id="ARBA00004196"/>
    </source>
</evidence>
<dbReference type="SMART" id="SM00062">
    <property type="entry name" value="PBPb"/>
    <property type="match status" value="1"/>
</dbReference>
<protein>
    <submittedName>
        <fullName evidence="8">Cystine ABC transporter substrate-binding protein</fullName>
    </submittedName>
</protein>
<comment type="caution">
    <text evidence="8">The sequence shown here is derived from an EMBL/GenBank/DDBJ whole genome shotgun (WGS) entry which is preliminary data.</text>
</comment>
<dbReference type="PANTHER" id="PTHR35936">
    <property type="entry name" value="MEMBRANE-BOUND LYTIC MUREIN TRANSGLYCOSYLASE F"/>
    <property type="match status" value="1"/>
</dbReference>
<dbReference type="Pfam" id="PF00497">
    <property type="entry name" value="SBP_bac_3"/>
    <property type="match status" value="1"/>
</dbReference>
<dbReference type="AlphaFoldDB" id="A0A6L3YAF9"/>
<proteinExistence type="inferred from homology"/>
<dbReference type="SMART" id="SM00079">
    <property type="entry name" value="PBPe"/>
    <property type="match status" value="1"/>
</dbReference>
<dbReference type="GO" id="GO:0015276">
    <property type="term" value="F:ligand-gated monoatomic ion channel activity"/>
    <property type="evidence" value="ECO:0007669"/>
    <property type="project" value="InterPro"/>
</dbReference>
<keyword evidence="3 5" id="KW-0732">Signal</keyword>
<feature type="domain" description="Ionotropic glutamate receptor C-terminal" evidence="7">
    <location>
        <begin position="42"/>
        <end position="261"/>
    </location>
</feature>
<dbReference type="InterPro" id="IPR001638">
    <property type="entry name" value="Solute-binding_3/MltF_N"/>
</dbReference>
<accession>A0A6L3YAF9</accession>
<dbReference type="Proteomes" id="UP000481643">
    <property type="component" value="Unassembled WGS sequence"/>
</dbReference>
<evidence type="ECO:0000256" key="3">
    <source>
        <dbReference type="ARBA" id="ARBA00022729"/>
    </source>
</evidence>
<dbReference type="PROSITE" id="PS01039">
    <property type="entry name" value="SBP_BACTERIAL_3"/>
    <property type="match status" value="1"/>
</dbReference>
<sequence length="265" mass="28708">MYFNLNRRAFFAVTALCLTSLTALEATAAADVLPSTIAGKGELAIGLESTYPPFNFQDESGNLVGFEVDFANDLCKRLGLTPRYVPTQFDGILAALASGRLDVVINQITITPERQKNYDFSVPYTITKIQMVTRKELAAELTAPEKLSGRAVGAVLGTNFEQWVRANVPDADVKTYDLDATMYRDLKAGRIDVALNDTMVAASLIKKADSGFVTAGEPFAPQEQAVAMRKEPALKAAIDKAIEEMKADGTLTAMSIKWLGVDVSK</sequence>
<evidence type="ECO:0000259" key="6">
    <source>
        <dbReference type="SMART" id="SM00062"/>
    </source>
</evidence>